<sequence length="87" mass="9956">FPPVKSPLYPEVCNEINANLPQKLLSIPITIFAPKTNHLMVEKFNNLINKEIDQFAKTDYLVEKEEKDSSEVAIPNNNDSDDYTTIF</sequence>
<proteinExistence type="predicted"/>
<reference evidence="2 3" key="1">
    <citation type="submission" date="2021-06" db="EMBL/GenBank/DDBJ databases">
        <authorList>
            <person name="Kallberg Y."/>
            <person name="Tangrot J."/>
            <person name="Rosling A."/>
        </authorList>
    </citation>
    <scope>NUCLEOTIDE SEQUENCE [LARGE SCALE GENOMIC DNA]</scope>
    <source>
        <strain evidence="2 3">120-4 pot B 10/14</strain>
    </source>
</reference>
<evidence type="ECO:0000313" key="2">
    <source>
        <dbReference type="EMBL" id="CAG8843315.1"/>
    </source>
</evidence>
<feature type="region of interest" description="Disordered" evidence="1">
    <location>
        <begin position="68"/>
        <end position="87"/>
    </location>
</feature>
<comment type="caution">
    <text evidence="2">The sequence shown here is derived from an EMBL/GenBank/DDBJ whole genome shotgun (WGS) entry which is preliminary data.</text>
</comment>
<keyword evidence="3" id="KW-1185">Reference proteome</keyword>
<feature type="non-terminal residue" evidence="2">
    <location>
        <position position="87"/>
    </location>
</feature>
<protein>
    <submittedName>
        <fullName evidence="2">4588_t:CDS:1</fullName>
    </submittedName>
</protein>
<dbReference type="EMBL" id="CAJVQB010072001">
    <property type="protein sequence ID" value="CAG8843315.1"/>
    <property type="molecule type" value="Genomic_DNA"/>
</dbReference>
<name>A0ABN7WY44_GIGMA</name>
<gene>
    <name evidence="2" type="ORF">GMARGA_LOCUS36476</name>
</gene>
<feature type="non-terminal residue" evidence="2">
    <location>
        <position position="1"/>
    </location>
</feature>
<organism evidence="2 3">
    <name type="scientific">Gigaspora margarita</name>
    <dbReference type="NCBI Taxonomy" id="4874"/>
    <lineage>
        <taxon>Eukaryota</taxon>
        <taxon>Fungi</taxon>
        <taxon>Fungi incertae sedis</taxon>
        <taxon>Mucoromycota</taxon>
        <taxon>Glomeromycotina</taxon>
        <taxon>Glomeromycetes</taxon>
        <taxon>Diversisporales</taxon>
        <taxon>Gigasporaceae</taxon>
        <taxon>Gigaspora</taxon>
    </lineage>
</organism>
<dbReference type="Proteomes" id="UP000789901">
    <property type="component" value="Unassembled WGS sequence"/>
</dbReference>
<evidence type="ECO:0000313" key="3">
    <source>
        <dbReference type="Proteomes" id="UP000789901"/>
    </source>
</evidence>
<evidence type="ECO:0000256" key="1">
    <source>
        <dbReference type="SAM" id="MobiDB-lite"/>
    </source>
</evidence>
<accession>A0ABN7WY44</accession>